<evidence type="ECO:0000313" key="1">
    <source>
        <dbReference type="EMBL" id="MPC24791.1"/>
    </source>
</evidence>
<dbReference type="Proteomes" id="UP000324222">
    <property type="component" value="Unassembled WGS sequence"/>
</dbReference>
<protein>
    <submittedName>
        <fullName evidence="1">Uncharacterized protein</fullName>
    </submittedName>
</protein>
<keyword evidence="2" id="KW-1185">Reference proteome</keyword>
<dbReference type="EMBL" id="VSRR010001375">
    <property type="protein sequence ID" value="MPC24791.1"/>
    <property type="molecule type" value="Genomic_DNA"/>
</dbReference>
<proteinExistence type="predicted"/>
<organism evidence="1 2">
    <name type="scientific">Portunus trituberculatus</name>
    <name type="common">Swimming crab</name>
    <name type="synonym">Neptunus trituberculatus</name>
    <dbReference type="NCBI Taxonomy" id="210409"/>
    <lineage>
        <taxon>Eukaryota</taxon>
        <taxon>Metazoa</taxon>
        <taxon>Ecdysozoa</taxon>
        <taxon>Arthropoda</taxon>
        <taxon>Crustacea</taxon>
        <taxon>Multicrustacea</taxon>
        <taxon>Malacostraca</taxon>
        <taxon>Eumalacostraca</taxon>
        <taxon>Eucarida</taxon>
        <taxon>Decapoda</taxon>
        <taxon>Pleocyemata</taxon>
        <taxon>Brachyura</taxon>
        <taxon>Eubrachyura</taxon>
        <taxon>Portunoidea</taxon>
        <taxon>Portunidae</taxon>
        <taxon>Portuninae</taxon>
        <taxon>Portunus</taxon>
    </lineage>
</organism>
<gene>
    <name evidence="1" type="ORF">E2C01_017885</name>
</gene>
<dbReference type="AlphaFoldDB" id="A0A5B7DT40"/>
<sequence>MISCYCPTVSLKATLGVDHSPSYSAAQTCTCLSSSTAASQQTAVCCCCHAWAGDPPPPHIFPPILPTIPTPGALAQASFVCFGVFKTLCYTLNHTGPLTGTCYCTCVLHCTLHLALCVFFLHLYLAPCDFLLHFVPCTLYLHAPHPAPAPHYLNEETQRGAARRKPLGERAPHSAASRRCGERCSFFSTHTNQNLVMRLPLERYNTLHGSSSAPPDTGGATSLAAAPRLASRLLWWCVNCDSPEPSCRLSPCHTALPTLTHLPQPR</sequence>
<reference evidence="1 2" key="1">
    <citation type="submission" date="2019-05" db="EMBL/GenBank/DDBJ databases">
        <title>Another draft genome of Portunus trituberculatus and its Hox gene families provides insights of decapod evolution.</title>
        <authorList>
            <person name="Jeong J.-H."/>
            <person name="Song I."/>
            <person name="Kim S."/>
            <person name="Choi T."/>
            <person name="Kim D."/>
            <person name="Ryu S."/>
            <person name="Kim W."/>
        </authorList>
    </citation>
    <scope>NUCLEOTIDE SEQUENCE [LARGE SCALE GENOMIC DNA]</scope>
    <source>
        <tissue evidence="1">Muscle</tissue>
    </source>
</reference>
<comment type="caution">
    <text evidence="1">The sequence shown here is derived from an EMBL/GenBank/DDBJ whole genome shotgun (WGS) entry which is preliminary data.</text>
</comment>
<name>A0A5B7DT40_PORTR</name>
<accession>A0A5B7DT40</accession>
<evidence type="ECO:0000313" key="2">
    <source>
        <dbReference type="Proteomes" id="UP000324222"/>
    </source>
</evidence>